<organism evidence="1">
    <name type="scientific">Siphoviridae sp. ctF6o6</name>
    <dbReference type="NCBI Taxonomy" id="2825402"/>
    <lineage>
        <taxon>Viruses</taxon>
        <taxon>Duplodnaviria</taxon>
        <taxon>Heunggongvirae</taxon>
        <taxon>Uroviricota</taxon>
        <taxon>Caudoviricetes</taxon>
    </lineage>
</organism>
<evidence type="ECO:0000313" key="1">
    <source>
        <dbReference type="EMBL" id="DAE18057.1"/>
    </source>
</evidence>
<dbReference type="EMBL" id="BK015650">
    <property type="protein sequence ID" value="DAE18057.1"/>
    <property type="molecule type" value="Genomic_DNA"/>
</dbReference>
<name>A0A8S5QH03_9CAUD</name>
<protein>
    <submittedName>
        <fullName evidence="1">Uncharacterized protein</fullName>
    </submittedName>
</protein>
<accession>A0A8S5QH03</accession>
<proteinExistence type="predicted"/>
<sequence length="62" mass="6839">MLNSLSLLSGLDVLPPWCGCVSLCLTAYELMKSIYKLIKLNGGRIMGNIYRLFDGVWNMGVG</sequence>
<reference evidence="1" key="1">
    <citation type="journal article" date="2021" name="Proc. Natl. Acad. Sci. U.S.A.">
        <title>A Catalog of Tens of Thousands of Viruses from Human Metagenomes Reveals Hidden Associations with Chronic Diseases.</title>
        <authorList>
            <person name="Tisza M.J."/>
            <person name="Buck C.B."/>
        </authorList>
    </citation>
    <scope>NUCLEOTIDE SEQUENCE</scope>
    <source>
        <strain evidence="1">CtF6o6</strain>
    </source>
</reference>